<gene>
    <name evidence="2" type="ORF">C8A01DRAFT_36592</name>
</gene>
<organism evidence="2 3">
    <name type="scientific">Parachaetomium inaequale</name>
    <dbReference type="NCBI Taxonomy" id="2588326"/>
    <lineage>
        <taxon>Eukaryota</taxon>
        <taxon>Fungi</taxon>
        <taxon>Dikarya</taxon>
        <taxon>Ascomycota</taxon>
        <taxon>Pezizomycotina</taxon>
        <taxon>Sordariomycetes</taxon>
        <taxon>Sordariomycetidae</taxon>
        <taxon>Sordariales</taxon>
        <taxon>Chaetomiaceae</taxon>
        <taxon>Parachaetomium</taxon>
    </lineage>
</organism>
<feature type="compositionally biased region" description="Basic and acidic residues" evidence="1">
    <location>
        <begin position="111"/>
        <end position="121"/>
    </location>
</feature>
<accession>A0AAN6PI79</accession>
<proteinExistence type="predicted"/>
<name>A0AAN6PI79_9PEZI</name>
<dbReference type="EMBL" id="MU854400">
    <property type="protein sequence ID" value="KAK4039464.1"/>
    <property type="molecule type" value="Genomic_DNA"/>
</dbReference>
<comment type="caution">
    <text evidence="2">The sequence shown here is derived from an EMBL/GenBank/DDBJ whole genome shotgun (WGS) entry which is preliminary data.</text>
</comment>
<evidence type="ECO:0000313" key="2">
    <source>
        <dbReference type="EMBL" id="KAK4039464.1"/>
    </source>
</evidence>
<feature type="compositionally biased region" description="Basic and acidic residues" evidence="1">
    <location>
        <begin position="53"/>
        <end position="82"/>
    </location>
</feature>
<evidence type="ECO:0000313" key="3">
    <source>
        <dbReference type="Proteomes" id="UP001303115"/>
    </source>
</evidence>
<evidence type="ECO:0000256" key="1">
    <source>
        <dbReference type="SAM" id="MobiDB-lite"/>
    </source>
</evidence>
<protein>
    <submittedName>
        <fullName evidence="2">Uncharacterized protein</fullName>
    </submittedName>
</protein>
<dbReference type="AlphaFoldDB" id="A0AAN6PI79"/>
<feature type="compositionally biased region" description="Low complexity" evidence="1">
    <location>
        <begin position="17"/>
        <end position="39"/>
    </location>
</feature>
<keyword evidence="3" id="KW-1185">Reference proteome</keyword>
<reference evidence="3" key="1">
    <citation type="journal article" date="2023" name="Mol. Phylogenet. Evol.">
        <title>Genome-scale phylogeny and comparative genomics of the fungal order Sordariales.</title>
        <authorList>
            <person name="Hensen N."/>
            <person name="Bonometti L."/>
            <person name="Westerberg I."/>
            <person name="Brannstrom I.O."/>
            <person name="Guillou S."/>
            <person name="Cros-Aarteil S."/>
            <person name="Calhoun S."/>
            <person name="Haridas S."/>
            <person name="Kuo A."/>
            <person name="Mondo S."/>
            <person name="Pangilinan J."/>
            <person name="Riley R."/>
            <person name="LaButti K."/>
            <person name="Andreopoulos B."/>
            <person name="Lipzen A."/>
            <person name="Chen C."/>
            <person name="Yan M."/>
            <person name="Daum C."/>
            <person name="Ng V."/>
            <person name="Clum A."/>
            <person name="Steindorff A."/>
            <person name="Ohm R.A."/>
            <person name="Martin F."/>
            <person name="Silar P."/>
            <person name="Natvig D.O."/>
            <person name="Lalanne C."/>
            <person name="Gautier V."/>
            <person name="Ament-Velasquez S.L."/>
            <person name="Kruys A."/>
            <person name="Hutchinson M.I."/>
            <person name="Powell A.J."/>
            <person name="Barry K."/>
            <person name="Miller A.N."/>
            <person name="Grigoriev I.V."/>
            <person name="Debuchy R."/>
            <person name="Gladieux P."/>
            <person name="Hiltunen Thoren M."/>
            <person name="Johannesson H."/>
        </authorList>
    </citation>
    <scope>NUCLEOTIDE SEQUENCE [LARGE SCALE GENOMIC DNA]</scope>
    <source>
        <strain evidence="3">CBS 284.82</strain>
    </source>
</reference>
<sequence>MSPPAPTETTESGSGSGVAAPAGAAKAAVVVPVAESPAATTTMAGPVAEAQEGEGKGREGRADVKKSWVEELRKAVEAEGKEGNSAIADSDEESDIEAPAAPIHRRQGHQARSDQRRHQAPEEDEEEKARYASMESAIAFLREHGVDAKDFAK</sequence>
<dbReference type="Proteomes" id="UP001303115">
    <property type="component" value="Unassembled WGS sequence"/>
</dbReference>
<feature type="region of interest" description="Disordered" evidence="1">
    <location>
        <begin position="1"/>
        <end position="131"/>
    </location>
</feature>